<dbReference type="GeneID" id="34462124"/>
<protein>
    <submittedName>
        <fullName evidence="1">Uncharacterized protein</fullName>
    </submittedName>
</protein>
<proteinExistence type="predicted"/>
<evidence type="ECO:0000313" key="1">
    <source>
        <dbReference type="EMBL" id="OJJ87181.1"/>
    </source>
</evidence>
<dbReference type="EMBL" id="KV878891">
    <property type="protein sequence ID" value="OJJ87181.1"/>
    <property type="molecule type" value="Genomic_DNA"/>
</dbReference>
<sequence length="263" mass="29839">MGARTLLSYNISHFVLPPNIARAIINAATERNPQEDVLRYQARPRETWGVLGPRGQIVQGPANNAANKADLSDTTGSDADAKDFDMDLFLLKKYLDGLGPLSQEHNRSALANMCQYVLDGEGAKHNFKKRTVKTIVWQGLQLYHVKELITHLVAGDHIAYNVNQEEARKSLVGYIQDVVVPIVRRFHQVPEIEYLQSPTWEDVYLDVFFEDAFMHLGRVIACNQLLRPSHFDLDSIETVIVDFLRGENTDEEAVTLTWHRLSN</sequence>
<dbReference type="AlphaFoldDB" id="A0A1L9VTD2"/>
<keyword evidence="2" id="KW-1185">Reference proteome</keyword>
<dbReference type="RefSeq" id="XP_022403870.1">
    <property type="nucleotide sequence ID" value="XM_022545863.1"/>
</dbReference>
<gene>
    <name evidence="1" type="ORF">ASPGLDRAFT_43685</name>
</gene>
<dbReference type="Proteomes" id="UP000184300">
    <property type="component" value="Unassembled WGS sequence"/>
</dbReference>
<accession>A0A1L9VTD2</accession>
<reference evidence="2" key="1">
    <citation type="journal article" date="2017" name="Genome Biol.">
        <title>Comparative genomics reveals high biological diversity and specific adaptations in the industrially and medically important fungal genus Aspergillus.</title>
        <authorList>
            <person name="de Vries R.P."/>
            <person name="Riley R."/>
            <person name="Wiebenga A."/>
            <person name="Aguilar-Osorio G."/>
            <person name="Amillis S."/>
            <person name="Uchima C.A."/>
            <person name="Anderluh G."/>
            <person name="Asadollahi M."/>
            <person name="Askin M."/>
            <person name="Barry K."/>
            <person name="Battaglia E."/>
            <person name="Bayram O."/>
            <person name="Benocci T."/>
            <person name="Braus-Stromeyer S.A."/>
            <person name="Caldana C."/>
            <person name="Canovas D."/>
            <person name="Cerqueira G.C."/>
            <person name="Chen F."/>
            <person name="Chen W."/>
            <person name="Choi C."/>
            <person name="Clum A."/>
            <person name="Dos Santos R.A."/>
            <person name="Damasio A.R."/>
            <person name="Diallinas G."/>
            <person name="Emri T."/>
            <person name="Fekete E."/>
            <person name="Flipphi M."/>
            <person name="Freyberg S."/>
            <person name="Gallo A."/>
            <person name="Gournas C."/>
            <person name="Habgood R."/>
            <person name="Hainaut M."/>
            <person name="Harispe M.L."/>
            <person name="Henrissat B."/>
            <person name="Hilden K.S."/>
            <person name="Hope R."/>
            <person name="Hossain A."/>
            <person name="Karabika E."/>
            <person name="Karaffa L."/>
            <person name="Karanyi Z."/>
            <person name="Krasevec N."/>
            <person name="Kuo A."/>
            <person name="Kusch H."/>
            <person name="LaButti K."/>
            <person name="Lagendijk E.L."/>
            <person name="Lapidus A."/>
            <person name="Levasseur A."/>
            <person name="Lindquist E."/>
            <person name="Lipzen A."/>
            <person name="Logrieco A.F."/>
            <person name="MacCabe A."/>
            <person name="Maekelae M.R."/>
            <person name="Malavazi I."/>
            <person name="Melin P."/>
            <person name="Meyer V."/>
            <person name="Mielnichuk N."/>
            <person name="Miskei M."/>
            <person name="Molnar A.P."/>
            <person name="Mule G."/>
            <person name="Ngan C.Y."/>
            <person name="Orejas M."/>
            <person name="Orosz E."/>
            <person name="Ouedraogo J.P."/>
            <person name="Overkamp K.M."/>
            <person name="Park H.-S."/>
            <person name="Perrone G."/>
            <person name="Piumi F."/>
            <person name="Punt P.J."/>
            <person name="Ram A.F."/>
            <person name="Ramon A."/>
            <person name="Rauscher S."/>
            <person name="Record E."/>
            <person name="Riano-Pachon D.M."/>
            <person name="Robert V."/>
            <person name="Roehrig J."/>
            <person name="Ruller R."/>
            <person name="Salamov A."/>
            <person name="Salih N.S."/>
            <person name="Samson R.A."/>
            <person name="Sandor E."/>
            <person name="Sanguinetti M."/>
            <person name="Schuetze T."/>
            <person name="Sepcic K."/>
            <person name="Shelest E."/>
            <person name="Sherlock G."/>
            <person name="Sophianopoulou V."/>
            <person name="Squina F.M."/>
            <person name="Sun H."/>
            <person name="Susca A."/>
            <person name="Todd R.B."/>
            <person name="Tsang A."/>
            <person name="Unkles S.E."/>
            <person name="van de Wiele N."/>
            <person name="van Rossen-Uffink D."/>
            <person name="Oliveira J.V."/>
            <person name="Vesth T.C."/>
            <person name="Visser J."/>
            <person name="Yu J.-H."/>
            <person name="Zhou M."/>
            <person name="Andersen M.R."/>
            <person name="Archer D.B."/>
            <person name="Baker S.E."/>
            <person name="Benoit I."/>
            <person name="Brakhage A.A."/>
            <person name="Braus G.H."/>
            <person name="Fischer R."/>
            <person name="Frisvad J.C."/>
            <person name="Goldman G.H."/>
            <person name="Houbraken J."/>
            <person name="Oakley B."/>
            <person name="Pocsi I."/>
            <person name="Scazzocchio C."/>
            <person name="Seiboth B."/>
            <person name="vanKuyk P.A."/>
            <person name="Wortman J."/>
            <person name="Dyer P.S."/>
            <person name="Grigoriev I.V."/>
        </authorList>
    </citation>
    <scope>NUCLEOTIDE SEQUENCE [LARGE SCALE GENOMIC DNA]</scope>
    <source>
        <strain evidence="2">CBS 516.65</strain>
    </source>
</reference>
<name>A0A1L9VTD2_ASPGL</name>
<evidence type="ECO:0000313" key="2">
    <source>
        <dbReference type="Proteomes" id="UP000184300"/>
    </source>
</evidence>
<dbReference type="VEuPathDB" id="FungiDB:ASPGLDRAFT_43685"/>
<dbReference type="OrthoDB" id="4315677at2759"/>
<organism evidence="1 2">
    <name type="scientific">Aspergillus glaucus CBS 516.65</name>
    <dbReference type="NCBI Taxonomy" id="1160497"/>
    <lineage>
        <taxon>Eukaryota</taxon>
        <taxon>Fungi</taxon>
        <taxon>Dikarya</taxon>
        <taxon>Ascomycota</taxon>
        <taxon>Pezizomycotina</taxon>
        <taxon>Eurotiomycetes</taxon>
        <taxon>Eurotiomycetidae</taxon>
        <taxon>Eurotiales</taxon>
        <taxon>Aspergillaceae</taxon>
        <taxon>Aspergillus</taxon>
        <taxon>Aspergillus subgen. Aspergillus</taxon>
    </lineage>
</organism>